<dbReference type="EC" id="1.2.4.4" evidence="3"/>
<dbReference type="EMBL" id="CABL01000008">
    <property type="protein sequence ID" value="CBH75393.1"/>
    <property type="molecule type" value="Genomic_DNA"/>
</dbReference>
<dbReference type="GO" id="GO:0009083">
    <property type="term" value="P:branched-chain amino acid catabolic process"/>
    <property type="evidence" value="ECO:0007669"/>
    <property type="project" value="TreeGrafter"/>
</dbReference>
<sequence length="341" mass="37412">MATTNRTSPPFERAGLSDEQLVGMLRTMLLQRMLENRGFQLNRQGKIPFASASEGHEGVQAGAAMAFARGRDLLFPYYRDLGLALGVGLTPYEVLLSLFARAADQSGGRQFPHHYASQRLGIATISSIIAAQLSHAVGAAYALRVRGEAGRAVLTTFGDGATSEGEWHESVNFAAVHKLPIVLLCENNEWAISTPLAKQMAQPDIWRRAAGYGLPSTCVDGMDPVACYLAVSDALDRARTGGGPTLVEAKCYRFLAHTTDDDDRTYRSREEVEAHRRDDPVPNFERRLTEAGILSPEGLEHLKAELLAEINEATDRAEAMPYPDGEELHRNVYADSTDPWR</sequence>
<protein>
    <submittedName>
        <fullName evidence="3">Branched-chain alpha-keto acid dehydrogenase E1 subunit</fullName>
        <ecNumber evidence="3">1.2.4.4</ecNumber>
    </submittedName>
</protein>
<name>E6PG06_9ZZZZ</name>
<proteinExistence type="predicted"/>
<dbReference type="AlphaFoldDB" id="E6PG06"/>
<dbReference type="PANTHER" id="PTHR43380:SF1">
    <property type="entry name" value="2-OXOISOVALERATE DEHYDROGENASE SUBUNIT ALPHA, MITOCHONDRIAL"/>
    <property type="match status" value="1"/>
</dbReference>
<dbReference type="SUPFAM" id="SSF52518">
    <property type="entry name" value="Thiamin diphosphate-binding fold (THDP-binding)"/>
    <property type="match status" value="1"/>
</dbReference>
<feature type="domain" description="Dehydrogenase E1 component" evidence="2">
    <location>
        <begin position="26"/>
        <end position="324"/>
    </location>
</feature>
<dbReference type="InterPro" id="IPR050771">
    <property type="entry name" value="Alpha-ketoacid_DH_E1_comp"/>
</dbReference>
<dbReference type="Gene3D" id="3.40.50.970">
    <property type="match status" value="1"/>
</dbReference>
<organism evidence="3">
    <name type="scientific">mine drainage metagenome</name>
    <dbReference type="NCBI Taxonomy" id="410659"/>
    <lineage>
        <taxon>unclassified sequences</taxon>
        <taxon>metagenomes</taxon>
        <taxon>ecological metagenomes</taxon>
    </lineage>
</organism>
<dbReference type="Pfam" id="PF00676">
    <property type="entry name" value="E1_dh"/>
    <property type="match status" value="1"/>
</dbReference>
<keyword evidence="1 3" id="KW-0560">Oxidoreductase</keyword>
<accession>E6PG06</accession>
<dbReference type="CDD" id="cd02000">
    <property type="entry name" value="TPP_E1_PDC_ADC_BCADC"/>
    <property type="match status" value="1"/>
</dbReference>
<evidence type="ECO:0000259" key="2">
    <source>
        <dbReference type="Pfam" id="PF00676"/>
    </source>
</evidence>
<comment type="caution">
    <text evidence="3">The sequence shown here is derived from an EMBL/GenBank/DDBJ whole genome shotgun (WGS) entry which is preliminary data.</text>
</comment>
<evidence type="ECO:0000256" key="1">
    <source>
        <dbReference type="ARBA" id="ARBA00023002"/>
    </source>
</evidence>
<dbReference type="InterPro" id="IPR001017">
    <property type="entry name" value="DH_E1"/>
</dbReference>
<gene>
    <name evidence="3" type="primary">bkdAA</name>
    <name evidence="3" type="ORF">CARN1_1410</name>
</gene>
<evidence type="ECO:0000313" key="3">
    <source>
        <dbReference type="EMBL" id="CBH75393.1"/>
    </source>
</evidence>
<dbReference type="InterPro" id="IPR029061">
    <property type="entry name" value="THDP-binding"/>
</dbReference>
<reference evidence="3" key="1">
    <citation type="submission" date="2009-10" db="EMBL/GenBank/DDBJ databases">
        <title>Diversity of trophic interactions inside an arsenic-rich microbial ecosystem.</title>
        <authorList>
            <person name="Bertin P.N."/>
            <person name="Heinrich-Salmeron A."/>
            <person name="Pelletier E."/>
            <person name="Goulhen-Chollet F."/>
            <person name="Arsene-Ploetze F."/>
            <person name="Gallien S."/>
            <person name="Calteau A."/>
            <person name="Vallenet D."/>
            <person name="Casiot C."/>
            <person name="Chane-Woon-Ming B."/>
            <person name="Giloteaux L."/>
            <person name="Barakat M."/>
            <person name="Bonnefoy V."/>
            <person name="Bruneel O."/>
            <person name="Chandler M."/>
            <person name="Cleiss J."/>
            <person name="Duran R."/>
            <person name="Elbaz-Poulichet F."/>
            <person name="Fonknechten N."/>
            <person name="Lauga B."/>
            <person name="Mornico D."/>
            <person name="Ortet P."/>
            <person name="Schaeffer C."/>
            <person name="Siguier P."/>
            <person name="Alexander Thil Smith A."/>
            <person name="Van Dorsselaer A."/>
            <person name="Weissenbach J."/>
            <person name="Medigue C."/>
            <person name="Le Paslier D."/>
        </authorList>
    </citation>
    <scope>NUCLEOTIDE SEQUENCE</scope>
</reference>
<dbReference type="GO" id="GO:0003863">
    <property type="term" value="F:branched-chain 2-oxo acid dehydrogenase activity"/>
    <property type="evidence" value="ECO:0007669"/>
    <property type="project" value="UniProtKB-EC"/>
</dbReference>
<dbReference type="PANTHER" id="PTHR43380">
    <property type="entry name" value="2-OXOISOVALERATE DEHYDROGENASE SUBUNIT ALPHA, MITOCHONDRIAL"/>
    <property type="match status" value="1"/>
</dbReference>